<comment type="caution">
    <text evidence="1">The sequence shown here is derived from an EMBL/GenBank/DDBJ whole genome shotgun (WGS) entry which is preliminary data.</text>
</comment>
<protein>
    <submittedName>
        <fullName evidence="1">40735_t:CDS:1</fullName>
    </submittedName>
</protein>
<organism evidence="1 2">
    <name type="scientific">Gigaspora margarita</name>
    <dbReference type="NCBI Taxonomy" id="4874"/>
    <lineage>
        <taxon>Eukaryota</taxon>
        <taxon>Fungi</taxon>
        <taxon>Fungi incertae sedis</taxon>
        <taxon>Mucoromycota</taxon>
        <taxon>Glomeromycotina</taxon>
        <taxon>Glomeromycetes</taxon>
        <taxon>Diversisporales</taxon>
        <taxon>Gigasporaceae</taxon>
        <taxon>Gigaspora</taxon>
    </lineage>
</organism>
<gene>
    <name evidence="1" type="ORF">GMARGA_LOCUS5383</name>
</gene>
<evidence type="ECO:0000313" key="2">
    <source>
        <dbReference type="Proteomes" id="UP000789901"/>
    </source>
</evidence>
<keyword evidence="2" id="KW-1185">Reference proteome</keyword>
<evidence type="ECO:0000313" key="1">
    <source>
        <dbReference type="EMBL" id="CAG8568865.1"/>
    </source>
</evidence>
<name>A0ABN7UGD7_GIGMA</name>
<reference evidence="1 2" key="1">
    <citation type="submission" date="2021-06" db="EMBL/GenBank/DDBJ databases">
        <authorList>
            <person name="Kallberg Y."/>
            <person name="Tangrot J."/>
            <person name="Rosling A."/>
        </authorList>
    </citation>
    <scope>NUCLEOTIDE SEQUENCE [LARGE SCALE GENOMIC DNA]</scope>
    <source>
        <strain evidence="1 2">120-4 pot B 10/14</strain>
    </source>
</reference>
<dbReference type="EMBL" id="CAJVQB010002280">
    <property type="protein sequence ID" value="CAG8568865.1"/>
    <property type="molecule type" value="Genomic_DNA"/>
</dbReference>
<accession>A0ABN7UGD7</accession>
<sequence length="125" mass="14839">MIHDNKVNEFTLTFPHVIDNYLPNITYKKELKLAITDKIGRRLDNIKKTHLLSETIDNPFAYRKFMGLLPEIMNGKRINFLSLWVKMVANVEQERMRQRIKPLDSDKIAFLISEELLNVPEYRHV</sequence>
<dbReference type="Proteomes" id="UP000789901">
    <property type="component" value="Unassembled WGS sequence"/>
</dbReference>
<proteinExistence type="predicted"/>